<keyword evidence="2" id="KW-1185">Reference proteome</keyword>
<gene>
    <name evidence="1" type="ORF">PAXRUDRAFT_111397</name>
</gene>
<evidence type="ECO:0000313" key="2">
    <source>
        <dbReference type="Proteomes" id="UP000054538"/>
    </source>
</evidence>
<dbReference type="HOGENOM" id="CLU_161759_0_0_1"/>
<dbReference type="Proteomes" id="UP000054538">
    <property type="component" value="Unassembled WGS sequence"/>
</dbReference>
<evidence type="ECO:0000313" key="1">
    <source>
        <dbReference type="EMBL" id="KIK80557.1"/>
    </source>
</evidence>
<reference evidence="1 2" key="1">
    <citation type="submission" date="2014-04" db="EMBL/GenBank/DDBJ databases">
        <authorList>
            <consortium name="DOE Joint Genome Institute"/>
            <person name="Kuo A."/>
            <person name="Kohler A."/>
            <person name="Jargeat P."/>
            <person name="Nagy L.G."/>
            <person name="Floudas D."/>
            <person name="Copeland A."/>
            <person name="Barry K.W."/>
            <person name="Cichocki N."/>
            <person name="Veneault-Fourrey C."/>
            <person name="LaButti K."/>
            <person name="Lindquist E.A."/>
            <person name="Lipzen A."/>
            <person name="Lundell T."/>
            <person name="Morin E."/>
            <person name="Murat C."/>
            <person name="Sun H."/>
            <person name="Tunlid A."/>
            <person name="Henrissat B."/>
            <person name="Grigoriev I.V."/>
            <person name="Hibbett D.S."/>
            <person name="Martin F."/>
            <person name="Nordberg H.P."/>
            <person name="Cantor M.N."/>
            <person name="Hua S.X."/>
        </authorList>
    </citation>
    <scope>NUCLEOTIDE SEQUENCE [LARGE SCALE GENOMIC DNA]</scope>
    <source>
        <strain evidence="1 2">Ve08.2h10</strain>
    </source>
</reference>
<sequence length="66" mass="7386">CKSCVGLHAWYKSCAVNVHQHLSFHQLGIWSGACYLDISLCELGFVWFLGHGGELCPGNSDWEDME</sequence>
<feature type="non-terminal residue" evidence="1">
    <location>
        <position position="1"/>
    </location>
</feature>
<feature type="non-terminal residue" evidence="1">
    <location>
        <position position="66"/>
    </location>
</feature>
<dbReference type="OrthoDB" id="3004525at2759"/>
<organism evidence="1 2">
    <name type="scientific">Paxillus rubicundulus Ve08.2h10</name>
    <dbReference type="NCBI Taxonomy" id="930991"/>
    <lineage>
        <taxon>Eukaryota</taxon>
        <taxon>Fungi</taxon>
        <taxon>Dikarya</taxon>
        <taxon>Basidiomycota</taxon>
        <taxon>Agaricomycotina</taxon>
        <taxon>Agaricomycetes</taxon>
        <taxon>Agaricomycetidae</taxon>
        <taxon>Boletales</taxon>
        <taxon>Paxilineae</taxon>
        <taxon>Paxillaceae</taxon>
        <taxon>Paxillus</taxon>
    </lineage>
</organism>
<accession>A0A0D0CCS3</accession>
<name>A0A0D0CCS3_9AGAM</name>
<protein>
    <submittedName>
        <fullName evidence="1">Uncharacterized protein</fullName>
    </submittedName>
</protein>
<proteinExistence type="predicted"/>
<dbReference type="AlphaFoldDB" id="A0A0D0CCS3"/>
<dbReference type="InParanoid" id="A0A0D0CCS3"/>
<reference evidence="2" key="2">
    <citation type="submission" date="2015-01" db="EMBL/GenBank/DDBJ databases">
        <title>Evolutionary Origins and Diversification of the Mycorrhizal Mutualists.</title>
        <authorList>
            <consortium name="DOE Joint Genome Institute"/>
            <consortium name="Mycorrhizal Genomics Consortium"/>
            <person name="Kohler A."/>
            <person name="Kuo A."/>
            <person name="Nagy L.G."/>
            <person name="Floudas D."/>
            <person name="Copeland A."/>
            <person name="Barry K.W."/>
            <person name="Cichocki N."/>
            <person name="Veneault-Fourrey C."/>
            <person name="LaButti K."/>
            <person name="Lindquist E.A."/>
            <person name="Lipzen A."/>
            <person name="Lundell T."/>
            <person name="Morin E."/>
            <person name="Murat C."/>
            <person name="Riley R."/>
            <person name="Ohm R."/>
            <person name="Sun H."/>
            <person name="Tunlid A."/>
            <person name="Henrissat B."/>
            <person name="Grigoriev I.V."/>
            <person name="Hibbett D.S."/>
            <person name="Martin F."/>
        </authorList>
    </citation>
    <scope>NUCLEOTIDE SEQUENCE [LARGE SCALE GENOMIC DNA]</scope>
    <source>
        <strain evidence="2">Ve08.2h10</strain>
    </source>
</reference>
<dbReference type="EMBL" id="KN825989">
    <property type="protein sequence ID" value="KIK80557.1"/>
    <property type="molecule type" value="Genomic_DNA"/>
</dbReference>